<sequence>MALPHQPVPKQPPEERVRNFEEVYRHYDPESAVTEAMRCIQCPAAPCSKACPLHNDIPLALWQLEHGEFVDAATVFRRTSTMSQVCGRVCPQIIQCEGACIYVKKGKPPVAIGRLEAFVADYQTAHAGRDIATAAPTGHQVAVVGAGPAGLTVAQILAHFGHSVTVFDAWPSGGGILRYGIPKFKMDHRIVDELIAHTERLGVEFVYSTRIGEGLTVDDLLEGGYEAVFLGVGAGVAADPKIPGCDLEGVYSATPFLIRANVDGELRPRELAEPPEVGKRVVVIGGGDTAMDCLRTSVRLGAESVSCVYRRTEAEMPGNERDRALAREEGVGFEWLTQPVRFLDDGNGHVVSMECQRMELGEPDESGRRRPIPIEGSEFLMAVDTVVLALGYWPDSRIGETTPDLETRDWGLIEIDEETGATSRPGVFAGGDAVVGPDLVVTAVAHGRRAAKAIHRFLVGSH</sequence>
<gene>
    <name evidence="3" type="ORF">GWO12_14980</name>
</gene>
<dbReference type="Gene3D" id="1.10.1060.10">
    <property type="entry name" value="Alpha-helical ferredoxin"/>
    <property type="match status" value="1"/>
</dbReference>
<organism evidence="3 4">
    <name type="scientific">Candidatus Kutchimonas denitrificans</name>
    <dbReference type="NCBI Taxonomy" id="3056748"/>
    <lineage>
        <taxon>Bacteria</taxon>
        <taxon>Pseudomonadati</taxon>
        <taxon>Gemmatimonadota</taxon>
        <taxon>Gemmatimonadia</taxon>
        <taxon>Candidatus Palauibacterales</taxon>
        <taxon>Candidatus Palauibacteraceae</taxon>
        <taxon>Candidatus Kutchimonas</taxon>
    </lineage>
</organism>
<dbReference type="PANTHER" id="PTHR42783:SF3">
    <property type="entry name" value="GLUTAMATE SYNTHASE [NADPH] SMALL CHAIN-RELATED"/>
    <property type="match status" value="1"/>
</dbReference>
<dbReference type="EMBL" id="JAACAK010000125">
    <property type="protein sequence ID" value="NIR76393.1"/>
    <property type="molecule type" value="Genomic_DNA"/>
</dbReference>
<evidence type="ECO:0000313" key="4">
    <source>
        <dbReference type="Proteomes" id="UP000702544"/>
    </source>
</evidence>
<proteinExistence type="predicted"/>
<accession>A0AAE4ZB28</accession>
<dbReference type="SUPFAM" id="SSF46548">
    <property type="entry name" value="alpha-helical ferredoxin"/>
    <property type="match status" value="1"/>
</dbReference>
<comment type="caution">
    <text evidence="3">The sequence shown here is derived from an EMBL/GenBank/DDBJ whole genome shotgun (WGS) entry which is preliminary data.</text>
</comment>
<dbReference type="AlphaFoldDB" id="A0AAE4ZB28"/>
<dbReference type="GO" id="GO:0051536">
    <property type="term" value="F:iron-sulfur cluster binding"/>
    <property type="evidence" value="ECO:0007669"/>
    <property type="project" value="InterPro"/>
</dbReference>
<dbReference type="InterPro" id="IPR036188">
    <property type="entry name" value="FAD/NAD-bd_sf"/>
</dbReference>
<feature type="domain" description="Dihydroprymidine dehydrogenase" evidence="2">
    <location>
        <begin position="16"/>
        <end position="125"/>
    </location>
</feature>
<dbReference type="InterPro" id="IPR009051">
    <property type="entry name" value="Helical_ferredxn"/>
</dbReference>
<feature type="domain" description="FAD/NAD(P)-binding" evidence="1">
    <location>
        <begin position="140"/>
        <end position="447"/>
    </location>
</feature>
<dbReference type="Pfam" id="PF14691">
    <property type="entry name" value="Fer4_20"/>
    <property type="match status" value="1"/>
</dbReference>
<dbReference type="Gene3D" id="3.50.50.60">
    <property type="entry name" value="FAD/NAD(P)-binding domain"/>
    <property type="match status" value="2"/>
</dbReference>
<dbReference type="GO" id="GO:0016491">
    <property type="term" value="F:oxidoreductase activity"/>
    <property type="evidence" value="ECO:0007669"/>
    <property type="project" value="InterPro"/>
</dbReference>
<reference evidence="3 4" key="1">
    <citation type="submission" date="2020-01" db="EMBL/GenBank/DDBJ databases">
        <title>Genomes assembled from Gulf of Kutch pelagic sediment metagenomes.</title>
        <authorList>
            <person name="Chandrashekar M."/>
            <person name="Mahajan M.S."/>
            <person name="Dave K.J."/>
            <person name="Vatsa P."/>
            <person name="Nathani N.M."/>
        </authorList>
    </citation>
    <scope>NUCLEOTIDE SEQUENCE [LARGE SCALE GENOMIC DNA]</scope>
    <source>
        <strain evidence="3">KS3-K002</strain>
    </source>
</reference>
<evidence type="ECO:0000259" key="2">
    <source>
        <dbReference type="Pfam" id="PF14691"/>
    </source>
</evidence>
<dbReference type="Proteomes" id="UP000702544">
    <property type="component" value="Unassembled WGS sequence"/>
</dbReference>
<dbReference type="PANTHER" id="PTHR42783">
    <property type="entry name" value="GLUTAMATE SYNTHASE [NADPH] SMALL CHAIN"/>
    <property type="match status" value="1"/>
</dbReference>
<evidence type="ECO:0000313" key="3">
    <source>
        <dbReference type="EMBL" id="NIR76393.1"/>
    </source>
</evidence>
<dbReference type="Pfam" id="PF07992">
    <property type="entry name" value="Pyr_redox_2"/>
    <property type="match status" value="1"/>
</dbReference>
<dbReference type="InterPro" id="IPR023753">
    <property type="entry name" value="FAD/NAD-binding_dom"/>
</dbReference>
<dbReference type="InterPro" id="IPR028261">
    <property type="entry name" value="DPD_II"/>
</dbReference>
<name>A0AAE4ZB28_9BACT</name>
<protein>
    <submittedName>
        <fullName evidence="3">NAD(P)-dependent oxidoreductase</fullName>
    </submittedName>
</protein>
<dbReference type="SUPFAM" id="SSF51971">
    <property type="entry name" value="Nucleotide-binding domain"/>
    <property type="match status" value="1"/>
</dbReference>
<dbReference type="PRINTS" id="PR00419">
    <property type="entry name" value="ADXRDTASE"/>
</dbReference>
<evidence type="ECO:0000259" key="1">
    <source>
        <dbReference type="Pfam" id="PF07992"/>
    </source>
</evidence>